<keyword evidence="4" id="KW-1185">Reference proteome</keyword>
<dbReference type="Proteomes" id="UP000822688">
    <property type="component" value="Chromosome 1"/>
</dbReference>
<feature type="compositionally biased region" description="Basic and acidic residues" evidence="2">
    <location>
        <begin position="117"/>
        <end position="128"/>
    </location>
</feature>
<evidence type="ECO:0000256" key="1">
    <source>
        <dbReference type="SAM" id="Coils"/>
    </source>
</evidence>
<organism evidence="3 4">
    <name type="scientific">Ceratodon purpureus</name>
    <name type="common">Fire moss</name>
    <name type="synonym">Dicranum purpureum</name>
    <dbReference type="NCBI Taxonomy" id="3225"/>
    <lineage>
        <taxon>Eukaryota</taxon>
        <taxon>Viridiplantae</taxon>
        <taxon>Streptophyta</taxon>
        <taxon>Embryophyta</taxon>
        <taxon>Bryophyta</taxon>
        <taxon>Bryophytina</taxon>
        <taxon>Bryopsida</taxon>
        <taxon>Dicranidae</taxon>
        <taxon>Pseudoditrichales</taxon>
        <taxon>Ditrichaceae</taxon>
        <taxon>Ceratodon</taxon>
    </lineage>
</organism>
<reference evidence="3" key="1">
    <citation type="submission" date="2020-06" db="EMBL/GenBank/DDBJ databases">
        <title>WGS assembly of Ceratodon purpureus strain R40.</title>
        <authorList>
            <person name="Carey S.B."/>
            <person name="Jenkins J."/>
            <person name="Shu S."/>
            <person name="Lovell J.T."/>
            <person name="Sreedasyam A."/>
            <person name="Maumus F."/>
            <person name="Tiley G.P."/>
            <person name="Fernandez-Pozo N."/>
            <person name="Barry K."/>
            <person name="Chen C."/>
            <person name="Wang M."/>
            <person name="Lipzen A."/>
            <person name="Daum C."/>
            <person name="Saski C.A."/>
            <person name="Payton A.C."/>
            <person name="Mcbreen J.C."/>
            <person name="Conrad R.E."/>
            <person name="Kollar L.M."/>
            <person name="Olsson S."/>
            <person name="Huttunen S."/>
            <person name="Landis J.B."/>
            <person name="Wickett N.J."/>
            <person name="Johnson M.G."/>
            <person name="Rensing S.A."/>
            <person name="Grimwood J."/>
            <person name="Schmutz J."/>
            <person name="Mcdaniel S.F."/>
        </authorList>
    </citation>
    <scope>NUCLEOTIDE SEQUENCE</scope>
    <source>
        <strain evidence="3">R40</strain>
    </source>
</reference>
<feature type="region of interest" description="Disordered" evidence="2">
    <location>
        <begin position="117"/>
        <end position="156"/>
    </location>
</feature>
<comment type="caution">
    <text evidence="3">The sequence shown here is derived from an EMBL/GenBank/DDBJ whole genome shotgun (WGS) entry which is preliminary data.</text>
</comment>
<feature type="coiled-coil region" evidence="1">
    <location>
        <begin position="4"/>
        <end position="31"/>
    </location>
</feature>
<accession>A0A8T0JC85</accession>
<protein>
    <submittedName>
        <fullName evidence="3">Uncharacterized protein</fullName>
    </submittedName>
</protein>
<dbReference type="EMBL" id="CM026421">
    <property type="protein sequence ID" value="KAG0592926.1"/>
    <property type="molecule type" value="Genomic_DNA"/>
</dbReference>
<proteinExistence type="predicted"/>
<gene>
    <name evidence="3" type="ORF">KC19_1G290900</name>
</gene>
<evidence type="ECO:0000313" key="4">
    <source>
        <dbReference type="Proteomes" id="UP000822688"/>
    </source>
</evidence>
<evidence type="ECO:0000313" key="3">
    <source>
        <dbReference type="EMBL" id="KAG0592926.1"/>
    </source>
</evidence>
<sequence>MEELKRLQSVMEDLQLKSDRLKEKLEKIAKLLPIPLTLHTSHHIQGDPTGRSSFQIKVNHCALCESSFTQMDILVAPCHCTYHLWCIVMQSMLADECANSECKETFTESWKKSLGLDKLPDYDLDKPPRQVNQPSRKRKHTNSDIGGVNFSKKKKK</sequence>
<keyword evidence="1" id="KW-0175">Coiled coil</keyword>
<name>A0A8T0JC85_CERPU</name>
<evidence type="ECO:0000256" key="2">
    <source>
        <dbReference type="SAM" id="MobiDB-lite"/>
    </source>
</evidence>
<dbReference type="AlphaFoldDB" id="A0A8T0JC85"/>